<organism evidence="1 2">
    <name type="scientific">Candidatus Iainarchaeum sp</name>
    <dbReference type="NCBI Taxonomy" id="3101447"/>
    <lineage>
        <taxon>Archaea</taxon>
        <taxon>Candidatus Iainarchaeota</taxon>
        <taxon>Candidatus Iainarchaeia</taxon>
        <taxon>Candidatus Iainarchaeales</taxon>
        <taxon>Candidatus Iainarchaeaceae</taxon>
        <taxon>Candidatus Iainarchaeum</taxon>
    </lineage>
</organism>
<name>A0A8T5GED2_9ARCH</name>
<reference evidence="1" key="1">
    <citation type="journal article" date="2021" name="ISME J.">
        <title>Mercury methylation by metabolically versatile and cosmopolitan marine bacteria.</title>
        <authorList>
            <person name="Lin H."/>
            <person name="Ascher D.B."/>
            <person name="Myung Y."/>
            <person name="Lamborg C.H."/>
            <person name="Hallam S.J."/>
            <person name="Gionfriddo C.M."/>
            <person name="Holt K.E."/>
            <person name="Moreau J.W."/>
        </authorList>
    </citation>
    <scope>NUCLEOTIDE SEQUENCE</scope>
    <source>
        <strain evidence="1">SI075_bin30</strain>
    </source>
</reference>
<comment type="caution">
    <text evidence="1">The sequence shown here is derived from an EMBL/GenBank/DDBJ whole genome shotgun (WGS) entry which is preliminary data.</text>
</comment>
<accession>A0A8T5GED2</accession>
<dbReference type="AlphaFoldDB" id="A0A8T5GED2"/>
<dbReference type="EMBL" id="JABJNZ010000027">
    <property type="protein sequence ID" value="MBT4870319.1"/>
    <property type="molecule type" value="Genomic_DNA"/>
</dbReference>
<evidence type="ECO:0000313" key="1">
    <source>
        <dbReference type="EMBL" id="MBT4870319.1"/>
    </source>
</evidence>
<evidence type="ECO:0000313" key="2">
    <source>
        <dbReference type="Proteomes" id="UP000722459"/>
    </source>
</evidence>
<proteinExistence type="predicted"/>
<protein>
    <submittedName>
        <fullName evidence="1">Uncharacterized protein</fullName>
    </submittedName>
</protein>
<gene>
    <name evidence="1" type="ORF">HON47_02000</name>
</gene>
<dbReference type="Proteomes" id="UP000722459">
    <property type="component" value="Unassembled WGS sequence"/>
</dbReference>
<sequence length="61" mass="7247">MIQKRKNPQARSEFTKLHKTLSRMHSLSYVERRIKEIMKKTSCRRSTALAALSRELRTSKK</sequence>